<dbReference type="AlphaFoldDB" id="A0A5R9DW40"/>
<protein>
    <submittedName>
        <fullName evidence="1">Bacteriochlorophyll 4-vinyl reductase</fullName>
    </submittedName>
</protein>
<organism evidence="1 2">
    <name type="scientific">Ruoffia tabacinasalis</name>
    <dbReference type="NCBI Taxonomy" id="87458"/>
    <lineage>
        <taxon>Bacteria</taxon>
        <taxon>Bacillati</taxon>
        <taxon>Bacillota</taxon>
        <taxon>Bacilli</taxon>
        <taxon>Lactobacillales</taxon>
        <taxon>Aerococcaceae</taxon>
        <taxon>Ruoffia</taxon>
    </lineage>
</organism>
<gene>
    <name evidence="1" type="ORF">FEZ33_05740</name>
</gene>
<dbReference type="Proteomes" id="UP000306420">
    <property type="component" value="Unassembled WGS sequence"/>
</dbReference>
<sequence>MSDKIDNKDINRGNELVTTLLSNRILKIDRKEFLYQLFKEEPEIEKILENGPIEIIDEKQIASIAKKAINNTTMKSSAASFVSGLPGGVAVVASIPADILQFYGMSINLAQKLMYLYGYPDMYNDDKLTQEGKNSLIVFLGVMLGVSGAGTAVKGISSALAGQAAKKLPQQALTKTVYYPIIKKTLANFAVKVTKNSFAKSVSKVIPVVGGVVSGGLTLATLRPMGYKLQKALHEGTYAPIVQEDIIKDVTFTQVTNSEEDEAFEKLKKTKELFDLGIVSEDEYTEIREKYLKDFL</sequence>
<comment type="caution">
    <text evidence="1">The sequence shown here is derived from an EMBL/GenBank/DDBJ whole genome shotgun (WGS) entry which is preliminary data.</text>
</comment>
<proteinExistence type="predicted"/>
<evidence type="ECO:0000313" key="2">
    <source>
        <dbReference type="Proteomes" id="UP000306420"/>
    </source>
</evidence>
<reference evidence="1 2" key="1">
    <citation type="submission" date="2019-05" db="EMBL/GenBank/DDBJ databases">
        <title>The metagenome of a microbial culture collection derived from dairy environment covers the genomic content of the human microbiome.</title>
        <authorList>
            <person name="Roder T."/>
            <person name="Wuthrich D."/>
            <person name="Sattari Z."/>
            <person name="Von Ah U."/>
            <person name="Bar C."/>
            <person name="Ronchi F."/>
            <person name="Macpherson A.J."/>
            <person name="Ganal-Vonarburg S.C."/>
            <person name="Bruggmann R."/>
            <person name="Vergeres G."/>
        </authorList>
    </citation>
    <scope>NUCLEOTIDE SEQUENCE [LARGE SCALE GENOMIC DNA]</scope>
    <source>
        <strain evidence="1 2">FAM 24227</strain>
    </source>
</reference>
<dbReference type="RefSeq" id="WP_138404453.1">
    <property type="nucleotide sequence ID" value="NZ_VBSP01000016.1"/>
</dbReference>
<dbReference type="OrthoDB" id="306887at2"/>
<name>A0A5R9DW40_9LACT</name>
<accession>A0A5R9DW40</accession>
<dbReference type="EMBL" id="VBSP01000016">
    <property type="protein sequence ID" value="TLQ41468.1"/>
    <property type="molecule type" value="Genomic_DNA"/>
</dbReference>
<evidence type="ECO:0000313" key="1">
    <source>
        <dbReference type="EMBL" id="TLQ41468.1"/>
    </source>
</evidence>